<sequence>MLRSLTTRTAFFTLLVCFILSTSLNTSVAMSKSKLVCEQPLESFLKDVSLLTLGSLGNLGLAFDVGRYVGNVVRSMGYYYYVIGPLDTLSQDDPDHFYRVHKSPFITAEVYEYLSQGLGSSGVIAVLDGRGKIDAGLIGALNNRKLTLPTIVEDRSKADLLVNLGFNTSFILVQDGGYTFLNGAPKILYWSSAMLDADELRRKVLSNAIIYLSPGEIQVRKTFARSGVVVFSDEPFVLELAKKVLESRSAPGRVPW</sequence>
<dbReference type="STRING" id="1008305.A4H02_03090"/>
<reference evidence="2" key="1">
    <citation type="submission" date="2016-04" db="EMBL/GenBank/DDBJ databases">
        <title>The genome sequence project of a novel Fervidobacterium isolate from a hot spring in Thailand.</title>
        <authorList>
            <person name="Gonzalez J.M."/>
            <person name="Cuecas A."/>
            <person name="Kanoksilapatham W."/>
        </authorList>
    </citation>
    <scope>NUCLEOTIDE SEQUENCE [LARGE SCALE GENOMIC DNA]</scope>
    <source>
        <strain evidence="2">FC2004</strain>
    </source>
</reference>
<keyword evidence="2" id="KW-1185">Reference proteome</keyword>
<evidence type="ECO:0000313" key="2">
    <source>
        <dbReference type="Proteomes" id="UP000094570"/>
    </source>
</evidence>
<proteinExistence type="predicted"/>
<dbReference type="AlphaFoldDB" id="A0A1E3G3N6"/>
<dbReference type="OrthoDB" id="37194at2"/>
<comment type="caution">
    <text evidence="1">The sequence shown here is derived from an EMBL/GenBank/DDBJ whole genome shotgun (WGS) entry which is preliminary data.</text>
</comment>
<name>A0A1E3G3N6_9BACT</name>
<dbReference type="Proteomes" id="UP000094570">
    <property type="component" value="Unassembled WGS sequence"/>
</dbReference>
<accession>A0A1E3G3N6</accession>
<evidence type="ECO:0000313" key="1">
    <source>
        <dbReference type="EMBL" id="ODN30867.1"/>
    </source>
</evidence>
<organism evidence="1 2">
    <name type="scientific">Fervidobacterium thailandense</name>
    <dbReference type="NCBI Taxonomy" id="1008305"/>
    <lineage>
        <taxon>Bacteria</taxon>
        <taxon>Thermotogati</taxon>
        <taxon>Thermotogota</taxon>
        <taxon>Thermotogae</taxon>
        <taxon>Thermotogales</taxon>
        <taxon>Fervidobacteriaceae</taxon>
        <taxon>Fervidobacterium</taxon>
    </lineage>
</organism>
<protein>
    <submittedName>
        <fullName evidence="1">Uncharacterized protein</fullName>
    </submittedName>
</protein>
<dbReference type="EMBL" id="LWAF01000003">
    <property type="protein sequence ID" value="ODN30867.1"/>
    <property type="molecule type" value="Genomic_DNA"/>
</dbReference>
<gene>
    <name evidence="1" type="ORF">A4H02_03090</name>
</gene>